<dbReference type="GO" id="GO:0016887">
    <property type="term" value="F:ATP hydrolysis activity"/>
    <property type="evidence" value="ECO:0007669"/>
    <property type="project" value="TreeGrafter"/>
</dbReference>
<dbReference type="InterPro" id="IPR037257">
    <property type="entry name" value="T2SS_E_N_sf"/>
</dbReference>
<dbReference type="SUPFAM" id="SSF52540">
    <property type="entry name" value="P-loop containing nucleoside triphosphate hydrolases"/>
    <property type="match status" value="2"/>
</dbReference>
<dbReference type="InterPro" id="IPR003593">
    <property type="entry name" value="AAA+_ATPase"/>
</dbReference>
<comment type="caution">
    <text evidence="5">The sequence shown here is derived from an EMBL/GenBank/DDBJ whole genome shotgun (WGS) entry which is preliminary data.</text>
</comment>
<dbReference type="CDD" id="cd01129">
    <property type="entry name" value="PulE-GspE-like"/>
    <property type="match status" value="2"/>
</dbReference>
<dbReference type="PROSITE" id="PS00662">
    <property type="entry name" value="T2SP_E"/>
    <property type="match status" value="1"/>
</dbReference>
<dbReference type="Gene3D" id="3.30.450.90">
    <property type="match status" value="2"/>
</dbReference>
<dbReference type="PATRIC" id="fig|1618642.3.peg.341"/>
<dbReference type="SUPFAM" id="SSF160246">
    <property type="entry name" value="EspE N-terminal domain-like"/>
    <property type="match status" value="1"/>
</dbReference>
<keyword evidence="3" id="KW-0067">ATP-binding</keyword>
<evidence type="ECO:0000313" key="6">
    <source>
        <dbReference type="Proteomes" id="UP000034137"/>
    </source>
</evidence>
<keyword evidence="2" id="KW-0547">Nucleotide-binding</keyword>
<evidence type="ECO:0000313" key="5">
    <source>
        <dbReference type="EMBL" id="KKR33172.1"/>
    </source>
</evidence>
<comment type="similarity">
    <text evidence="1">Belongs to the GSP E family.</text>
</comment>
<dbReference type="InterPro" id="IPR001482">
    <property type="entry name" value="T2SS/T4SS_dom"/>
</dbReference>
<evidence type="ECO:0000256" key="2">
    <source>
        <dbReference type="ARBA" id="ARBA00022741"/>
    </source>
</evidence>
<accession>A0A0G0T5T4</accession>
<dbReference type="SMART" id="SM00382">
    <property type="entry name" value="AAA"/>
    <property type="match status" value="2"/>
</dbReference>
<dbReference type="GO" id="GO:0005886">
    <property type="term" value="C:plasma membrane"/>
    <property type="evidence" value="ECO:0007669"/>
    <property type="project" value="TreeGrafter"/>
</dbReference>
<reference evidence="5 6" key="1">
    <citation type="journal article" date="2015" name="Nature">
        <title>rRNA introns, odd ribosomes, and small enigmatic genomes across a large radiation of phyla.</title>
        <authorList>
            <person name="Brown C.T."/>
            <person name="Hug L.A."/>
            <person name="Thomas B.C."/>
            <person name="Sharon I."/>
            <person name="Castelle C.J."/>
            <person name="Singh A."/>
            <person name="Wilkins M.J."/>
            <person name="Williams K.H."/>
            <person name="Banfield J.F."/>
        </authorList>
    </citation>
    <scope>NUCLEOTIDE SEQUENCE [LARGE SCALE GENOMIC DNA]</scope>
</reference>
<protein>
    <submittedName>
        <fullName evidence="5">Type II secretion system protein E</fullName>
    </submittedName>
</protein>
<dbReference type="PANTHER" id="PTHR30258:SF1">
    <property type="entry name" value="PROTEIN TRANSPORT PROTEIN HOFB HOMOLOG"/>
    <property type="match status" value="1"/>
</dbReference>
<dbReference type="Gene3D" id="3.40.50.300">
    <property type="entry name" value="P-loop containing nucleotide triphosphate hydrolases"/>
    <property type="match status" value="2"/>
</dbReference>
<dbReference type="InterPro" id="IPR027417">
    <property type="entry name" value="P-loop_NTPase"/>
</dbReference>
<sequence>MPNKIQSIEDLISSSQGVISDDESAQAKLIAKEEEISVKEKERLTQQIASQQGLPYINLFGFPLSPDAMFLIPEETCIEMSVVCFYYDGENVRIGTTLPSEEVDNLTDRIAKEHFVKAEVYLISERSLNYSLKIYKKMPKTPPMIKGVKIEAADLERFKAEIQDFRSLNGKINEVSISDVVTLIIAAALKTGSSDIHIEAEEHGVVVRLRVDGVLQEAAVIKKESWPRIISRMKLLAKVKINVTGKPQDGRYTIFLPDENIAVRSSFLPTSYGESVVMRLLKSSSVGLSFNDLGIMPKAFEILSHEIEKPNGLILTTGPTGSGKTTTLYAILNKLNKPDIKIITLEDPIEYQLKGINQSQVDSAKGYTFANGLRSILRQDPDVVMVGEIRDLETAEISVQASLTGHLVLSTLHTNDASGVIPRLVDMGVKPYFLTPSINCIIGQRLVRKLCENCKVEYTRSEEDDEKINKILAVISPKAGIDIPTVLPKTFQAGTGCEKCNEGYKGRVGIYEIFTMDNDIKELTADEAPAFKILEKAIENGMITMLQDGVLKCLAGQTSLDEVFRVIGKLDYVDALYDIVVSKTIGRGIKIADQELIKADELAKDLTKMGEAVENIPIKEMLNLVMAVAIKAEAGDVHIDPTENGVKIRFRIDGILHDIIKLSKEHYIPLISHVKDLSGFSISVKKATYDGRFSIFLSKEKMDCRVSIISGGYGETAVIRLLASQAASLQMENLGIRANALDIINKSIRKTKGIVITTGPTGSGKTTTLYSLLNKLNSPDVKIITIEDPIEYHMEGIMQTQINVDEGYTFAAALRSLMRQNPNVIMVGEIRDNETAKAAIEAAMTGHLVLSTIHSNSAAGAIARFVGLGIERQMLASSMECSVGQRLVRKICPYCKHEDQLSEDVLAEVKKLLSQINPLSGAVIPEVLKFYKGAGCEKCGNLGYKGRIGLYEAIEVSADIQKVIQGDSVTNDDIEQAAVKNGTLLMIHDGILKALEGETTIEEIFRVAR</sequence>
<gene>
    <name evidence="5" type="ORF">UT64_C0013G0004</name>
</gene>
<dbReference type="GO" id="GO:0005524">
    <property type="term" value="F:ATP binding"/>
    <property type="evidence" value="ECO:0007669"/>
    <property type="project" value="UniProtKB-KW"/>
</dbReference>
<evidence type="ECO:0000256" key="1">
    <source>
        <dbReference type="ARBA" id="ARBA00006611"/>
    </source>
</evidence>
<dbReference type="AlphaFoldDB" id="A0A0G0T5T4"/>
<dbReference type="EMBL" id="LBXO01000013">
    <property type="protein sequence ID" value="KKR33172.1"/>
    <property type="molecule type" value="Genomic_DNA"/>
</dbReference>
<name>A0A0G0T5T4_9BACT</name>
<evidence type="ECO:0000256" key="3">
    <source>
        <dbReference type="ARBA" id="ARBA00022840"/>
    </source>
</evidence>
<feature type="domain" description="Bacterial type II secretion system protein E" evidence="4">
    <location>
        <begin position="377"/>
        <end position="391"/>
    </location>
</feature>
<proteinExistence type="inferred from homology"/>
<dbReference type="Pfam" id="PF00437">
    <property type="entry name" value="T2SSE"/>
    <property type="match status" value="2"/>
</dbReference>
<evidence type="ECO:0000259" key="4">
    <source>
        <dbReference type="PROSITE" id="PS00662"/>
    </source>
</evidence>
<dbReference type="Proteomes" id="UP000034137">
    <property type="component" value="Unassembled WGS sequence"/>
</dbReference>
<dbReference type="FunFam" id="3.40.50.300:FF:000398">
    <property type="entry name" value="Type IV pilus assembly ATPase PilB"/>
    <property type="match status" value="2"/>
</dbReference>
<dbReference type="PANTHER" id="PTHR30258">
    <property type="entry name" value="TYPE II SECRETION SYSTEM PROTEIN GSPE-RELATED"/>
    <property type="match status" value="1"/>
</dbReference>
<organism evidence="5 6">
    <name type="scientific">Candidatus Falkowbacteria bacterium GW2011_GWF2_39_8</name>
    <dbReference type="NCBI Taxonomy" id="1618642"/>
    <lineage>
        <taxon>Bacteria</taxon>
        <taxon>Candidatus Falkowiibacteriota</taxon>
    </lineage>
</organism>